<name>A0A2Z2MD62_THEGO</name>
<accession>A0A2Z2MD62</accession>
<feature type="domain" description="Metalloprotease TldD/E N-terminal" evidence="1">
    <location>
        <begin position="20"/>
        <end position="86"/>
    </location>
</feature>
<proteinExistence type="predicted"/>
<dbReference type="InterPro" id="IPR045569">
    <property type="entry name" value="Metalloprtase-TldD/E_C"/>
</dbReference>
<dbReference type="InterPro" id="IPR002510">
    <property type="entry name" value="Metalloprtase-TldD/E_N"/>
</dbReference>
<gene>
    <name evidence="4" type="ORF">A3K92_00125</name>
</gene>
<dbReference type="Pfam" id="PF19290">
    <property type="entry name" value="PmbA_TldD_2nd"/>
    <property type="match status" value="1"/>
</dbReference>
<organism evidence="4 5">
    <name type="scientific">Thermococcus gorgonarius</name>
    <dbReference type="NCBI Taxonomy" id="71997"/>
    <lineage>
        <taxon>Archaea</taxon>
        <taxon>Methanobacteriati</taxon>
        <taxon>Methanobacteriota</taxon>
        <taxon>Thermococci</taxon>
        <taxon>Thermococcales</taxon>
        <taxon>Thermococcaceae</taxon>
        <taxon>Thermococcus</taxon>
    </lineage>
</organism>
<dbReference type="Pfam" id="PF19289">
    <property type="entry name" value="PmbA_TldD_3rd"/>
    <property type="match status" value="1"/>
</dbReference>
<evidence type="ECO:0000313" key="5">
    <source>
        <dbReference type="Proteomes" id="UP000250134"/>
    </source>
</evidence>
<dbReference type="OrthoDB" id="84520at2157"/>
<dbReference type="AlphaFoldDB" id="A0A2Z2MD62"/>
<dbReference type="GO" id="GO:0005829">
    <property type="term" value="C:cytosol"/>
    <property type="evidence" value="ECO:0007669"/>
    <property type="project" value="TreeGrafter"/>
</dbReference>
<evidence type="ECO:0000259" key="2">
    <source>
        <dbReference type="Pfam" id="PF19289"/>
    </source>
</evidence>
<dbReference type="InterPro" id="IPR045570">
    <property type="entry name" value="Metalloprtase-TldD/E_cen_dom"/>
</dbReference>
<dbReference type="PANTHER" id="PTHR43421">
    <property type="entry name" value="METALLOPROTEASE PMBA"/>
    <property type="match status" value="1"/>
</dbReference>
<dbReference type="RefSeq" id="WP_088884342.1">
    <property type="nucleotide sequence ID" value="NZ_CP014855.1"/>
</dbReference>
<dbReference type="KEGG" id="tgg:A3K92_00125"/>
<dbReference type="Pfam" id="PF01523">
    <property type="entry name" value="PmbA_TldD_1st"/>
    <property type="match status" value="1"/>
</dbReference>
<evidence type="ECO:0000259" key="1">
    <source>
        <dbReference type="Pfam" id="PF01523"/>
    </source>
</evidence>
<dbReference type="EMBL" id="CP014855">
    <property type="protein sequence ID" value="ASI99997.1"/>
    <property type="molecule type" value="Genomic_DNA"/>
</dbReference>
<dbReference type="GO" id="GO:0006508">
    <property type="term" value="P:proteolysis"/>
    <property type="evidence" value="ECO:0007669"/>
    <property type="project" value="InterPro"/>
</dbReference>
<sequence>MLPDYIEKLVRILEREDVEWEIYWERGRSGSFSIERETLERAQRKFFSGIGLRIGLEGKVGFSYVSGLNHTNDTLENLVKRAIKLAKVGNVPFSGFPSPEKVEKVSDIYDPKIEEIPFEEAYELAEHFSSIMAEKKAELGSSYTFSGSLSMGFVHYGVLNSNGVELMEKSTGFSMSSYVVKKELKSGSGYYGQSYRSLKGWEERYSILEKALSLAEDSYNAELGKSYGGEVFLEPSAFLSVLSIFLENLRGDNVYHGRSRFSKPGEEVVSDILSIFDDSTVPGGVGSYSFDGEGSPGQRTPLVEKGILRGFVLDYTFASLMGYHSTGNAVRDFRTAPQIGFSNVVVEPGDYSEGEFEGVIISRVFGEHTANPASGDFSLTVELGYRVEDGEKIPIKGNMFVGNVFEVLKKAEAVGKRRERIGPAYVPGLVTSGKVV</sequence>
<dbReference type="InterPro" id="IPR047657">
    <property type="entry name" value="PmbA"/>
</dbReference>
<dbReference type="SUPFAM" id="SSF111283">
    <property type="entry name" value="Putative modulator of DNA gyrase, PmbA/TldD"/>
    <property type="match status" value="1"/>
</dbReference>
<feature type="domain" description="Metalloprotease TldD/E central" evidence="3">
    <location>
        <begin position="112"/>
        <end position="216"/>
    </location>
</feature>
<feature type="domain" description="Metalloprotease TldD/E C-terminal" evidence="2">
    <location>
        <begin position="230"/>
        <end position="432"/>
    </location>
</feature>
<protein>
    <submittedName>
        <fullName evidence="4">Peptidase</fullName>
    </submittedName>
</protein>
<evidence type="ECO:0000259" key="3">
    <source>
        <dbReference type="Pfam" id="PF19290"/>
    </source>
</evidence>
<dbReference type="PANTHER" id="PTHR43421:SF1">
    <property type="entry name" value="METALLOPROTEASE PMBA"/>
    <property type="match status" value="1"/>
</dbReference>
<keyword evidence="5" id="KW-1185">Reference proteome</keyword>
<dbReference type="InterPro" id="IPR035068">
    <property type="entry name" value="TldD/PmbA_N"/>
</dbReference>
<dbReference type="InterPro" id="IPR036059">
    <property type="entry name" value="TldD/PmbA_sf"/>
</dbReference>
<dbReference type="Gene3D" id="3.30.2290.10">
    <property type="entry name" value="PmbA/TldD superfamily"/>
    <property type="match status" value="1"/>
</dbReference>
<reference evidence="4 5" key="1">
    <citation type="submission" date="2016-03" db="EMBL/GenBank/DDBJ databases">
        <title>Complete genome sequence of Thermococcus gorgonarius.</title>
        <authorList>
            <person name="Oger P.M."/>
        </authorList>
    </citation>
    <scope>NUCLEOTIDE SEQUENCE [LARGE SCALE GENOMIC DNA]</scope>
    <source>
        <strain evidence="4 5">W-12</strain>
    </source>
</reference>
<dbReference type="GO" id="GO:0008237">
    <property type="term" value="F:metallopeptidase activity"/>
    <property type="evidence" value="ECO:0007669"/>
    <property type="project" value="InterPro"/>
</dbReference>
<dbReference type="GeneID" id="33330907"/>
<evidence type="ECO:0000313" key="4">
    <source>
        <dbReference type="EMBL" id="ASI99997.1"/>
    </source>
</evidence>
<dbReference type="Proteomes" id="UP000250134">
    <property type="component" value="Chromosome"/>
</dbReference>